<dbReference type="SUPFAM" id="SSF57625">
    <property type="entry name" value="Invertebrate chitin-binding proteins"/>
    <property type="match status" value="1"/>
</dbReference>
<keyword evidence="3" id="KW-0677">Repeat</keyword>
<dbReference type="Pfam" id="PF01607">
    <property type="entry name" value="CBM_14"/>
    <property type="match status" value="1"/>
</dbReference>
<evidence type="ECO:0000256" key="1">
    <source>
        <dbReference type="ARBA" id="ARBA00022669"/>
    </source>
</evidence>
<name>A0ABM1SYA3_LIMPO</name>
<dbReference type="GeneID" id="111087172"/>
<proteinExistence type="predicted"/>
<dbReference type="Proteomes" id="UP000694941">
    <property type="component" value="Unplaced"/>
</dbReference>
<dbReference type="PROSITE" id="PS50940">
    <property type="entry name" value="CHIT_BIND_II"/>
    <property type="match status" value="1"/>
</dbReference>
<reference evidence="8" key="1">
    <citation type="submission" date="2025-08" db="UniProtKB">
        <authorList>
            <consortium name="RefSeq"/>
        </authorList>
    </citation>
    <scope>IDENTIFICATION</scope>
    <source>
        <tissue evidence="8">Muscle</tissue>
    </source>
</reference>
<keyword evidence="1" id="KW-0147">Chitin-binding</keyword>
<organism evidence="7 8">
    <name type="scientific">Limulus polyphemus</name>
    <name type="common">Atlantic horseshoe crab</name>
    <dbReference type="NCBI Taxonomy" id="6850"/>
    <lineage>
        <taxon>Eukaryota</taxon>
        <taxon>Metazoa</taxon>
        <taxon>Ecdysozoa</taxon>
        <taxon>Arthropoda</taxon>
        <taxon>Chelicerata</taxon>
        <taxon>Merostomata</taxon>
        <taxon>Xiphosura</taxon>
        <taxon>Limulidae</taxon>
        <taxon>Limulus</taxon>
    </lineage>
</organism>
<dbReference type="RefSeq" id="XP_022248609.1">
    <property type="nucleotide sequence ID" value="XM_022392901.1"/>
</dbReference>
<gene>
    <name evidence="8" type="primary">LOC111087172</name>
</gene>
<evidence type="ECO:0000313" key="8">
    <source>
        <dbReference type="RefSeq" id="XP_022248609.1"/>
    </source>
</evidence>
<protein>
    <submittedName>
        <fullName evidence="8">Calcium-activated chloride channel regulator 4A-like</fullName>
    </submittedName>
</protein>
<evidence type="ECO:0000256" key="3">
    <source>
        <dbReference type="ARBA" id="ARBA00022737"/>
    </source>
</evidence>
<keyword evidence="5" id="KW-0325">Glycoprotein</keyword>
<keyword evidence="2" id="KW-0732">Signal</keyword>
<dbReference type="Gene3D" id="2.170.140.10">
    <property type="entry name" value="Chitin binding domain"/>
    <property type="match status" value="1"/>
</dbReference>
<evidence type="ECO:0000256" key="5">
    <source>
        <dbReference type="ARBA" id="ARBA00023180"/>
    </source>
</evidence>
<sequence>MGTFPVDPELGKDTMLLFSYFYPLEVSNFKVTSPTSHSVYTLDHARSSSDGMRRHIIYNLSNETGVWKYEIWLKNMEPTPNATLTVTSLPHNREVKPVQVSVHLFVDETPTGHLGRKLSTRVIVVADVRQGVSPISGACVMAEISRPDGATVYKNLPDNGLGDPDFWSSDGLYSNYFTEFSGGGRYSVKVQVTSVLGRTQVETVFQHGIARKMEGHFQRVVSVGTFINAIDFNSTEEDRIPPSEIHRLENVSPPFNDGVITIRLVAPGDDYNVGIAANYEIKYLKTDFPDEVIEEFENIKHNVISVNDIIRGSLEPQPAGTVQYISFYLPEGNYYVAIRAIDKSGNKGGVKEAVNVQSVLHCPKDEALFPHPSECSKYLICSISLLKPQLMACPHELHFNPQKKYCDWPEIADCKTYEIPKMNNIKSKSNGIGCSIHAPQRIINRP</sequence>
<keyword evidence="4" id="KW-1015">Disulfide bond</keyword>
<dbReference type="PANTHER" id="PTHR23301">
    <property type="entry name" value="CHITIN BINDING PERITROPHIN-A"/>
    <property type="match status" value="1"/>
</dbReference>
<dbReference type="SMART" id="SM00494">
    <property type="entry name" value="ChtBD2"/>
    <property type="match status" value="1"/>
</dbReference>
<evidence type="ECO:0000259" key="6">
    <source>
        <dbReference type="PROSITE" id="PS50940"/>
    </source>
</evidence>
<evidence type="ECO:0000313" key="7">
    <source>
        <dbReference type="Proteomes" id="UP000694941"/>
    </source>
</evidence>
<keyword evidence="7" id="KW-1185">Reference proteome</keyword>
<evidence type="ECO:0000256" key="2">
    <source>
        <dbReference type="ARBA" id="ARBA00022729"/>
    </source>
</evidence>
<dbReference type="InterPro" id="IPR036508">
    <property type="entry name" value="Chitin-bd_dom_sf"/>
</dbReference>
<dbReference type="PANTHER" id="PTHR23301:SF0">
    <property type="entry name" value="CHITIN-BINDING TYPE-2 DOMAIN-CONTAINING PROTEIN-RELATED"/>
    <property type="match status" value="1"/>
</dbReference>
<feature type="domain" description="Chitin-binding type-2" evidence="6">
    <location>
        <begin position="359"/>
        <end position="416"/>
    </location>
</feature>
<evidence type="ECO:0000256" key="4">
    <source>
        <dbReference type="ARBA" id="ARBA00023157"/>
    </source>
</evidence>
<accession>A0ABM1SYA3</accession>
<dbReference type="InterPro" id="IPR051940">
    <property type="entry name" value="Chitin_bind-dev_reg"/>
</dbReference>
<dbReference type="InterPro" id="IPR002557">
    <property type="entry name" value="Chitin-bd_dom"/>
</dbReference>